<comment type="caution">
    <text evidence="2">The sequence shown here is derived from an EMBL/GenBank/DDBJ whole genome shotgun (WGS) entry which is preliminary data.</text>
</comment>
<dbReference type="EMBL" id="VOSL01000132">
    <property type="protein sequence ID" value="TXD32347.1"/>
    <property type="molecule type" value="Genomic_DNA"/>
</dbReference>
<dbReference type="SUPFAM" id="SSF56112">
    <property type="entry name" value="Protein kinase-like (PK-like)"/>
    <property type="match status" value="1"/>
</dbReference>
<dbReference type="GO" id="GO:0016740">
    <property type="term" value="F:transferase activity"/>
    <property type="evidence" value="ECO:0007669"/>
    <property type="project" value="UniProtKB-KW"/>
</dbReference>
<organism evidence="2 3">
    <name type="scientific">Lujinxingia vulgaris</name>
    <dbReference type="NCBI Taxonomy" id="2600176"/>
    <lineage>
        <taxon>Bacteria</taxon>
        <taxon>Deltaproteobacteria</taxon>
        <taxon>Bradymonadales</taxon>
        <taxon>Lujinxingiaceae</taxon>
        <taxon>Lujinxingia</taxon>
    </lineage>
</organism>
<dbReference type="Gene3D" id="3.30.200.20">
    <property type="entry name" value="Phosphorylase Kinase, domain 1"/>
    <property type="match status" value="1"/>
</dbReference>
<feature type="domain" description="Aminoglycoside phosphotransferase" evidence="1">
    <location>
        <begin position="83"/>
        <end position="282"/>
    </location>
</feature>
<dbReference type="AlphaFoldDB" id="A0A5C6X0V7"/>
<evidence type="ECO:0000313" key="2">
    <source>
        <dbReference type="EMBL" id="TXD32347.1"/>
    </source>
</evidence>
<keyword evidence="2" id="KW-0808">Transferase</keyword>
<name>A0A5C6X0V7_9DELT</name>
<dbReference type="Pfam" id="PF01636">
    <property type="entry name" value="APH"/>
    <property type="match status" value="1"/>
</dbReference>
<evidence type="ECO:0000313" key="3">
    <source>
        <dbReference type="Proteomes" id="UP000321046"/>
    </source>
</evidence>
<dbReference type="InterPro" id="IPR002575">
    <property type="entry name" value="Aminoglycoside_PTrfase"/>
</dbReference>
<evidence type="ECO:0000259" key="1">
    <source>
        <dbReference type="Pfam" id="PF01636"/>
    </source>
</evidence>
<dbReference type="Proteomes" id="UP000321046">
    <property type="component" value="Unassembled WGS sequence"/>
</dbReference>
<reference evidence="2 3" key="1">
    <citation type="submission" date="2019-08" db="EMBL/GenBank/DDBJ databases">
        <title>Bradymonadales sp. TMQ2.</title>
        <authorList>
            <person name="Liang Q."/>
        </authorList>
    </citation>
    <scope>NUCLEOTIDE SEQUENCE [LARGE SCALE GENOMIC DNA]</scope>
    <source>
        <strain evidence="2 3">TMQ2</strain>
    </source>
</reference>
<dbReference type="Gene3D" id="3.90.1200.10">
    <property type="match status" value="1"/>
</dbReference>
<proteinExistence type="predicted"/>
<protein>
    <submittedName>
        <fullName evidence="2">Phosphotransferase</fullName>
    </submittedName>
</protein>
<dbReference type="InterPro" id="IPR011009">
    <property type="entry name" value="Kinase-like_dom_sf"/>
</dbReference>
<sequence length="368" mass="41755">MEQRLRQTLADVFDPQVAERARLDNLGGHASLRIYWRVHLPEDLPEARVYPRGELTLMAMVLPEGVGVMGSDEGGSSADAVPTELPFVNVQRYLANIGLPVPAIDHIDMARGVLLLEDLGDEMFEHAVLAATSPAAVEALYRQAIELLVDLQVRVEAERKSPRYQTVAFGRAFDAELLRWELDHYREWGLDNHYGPEALGEHRDELNAIFDRLTAELTELPTTLVLRDYQSRNIMRKQDTWILIDFQDALIGPVIYDLVALLRDSYIALNAEQVDRLLDHYIEVGQQRGLTWCEDAALMRRAFYLQTVQRKLKDAGRFIFIDKVKHNPSFLDYYEPSIGYVRQALRALNGYHGLDALLAAVDPAFGEA</sequence>
<dbReference type="RefSeq" id="WP_146976514.1">
    <property type="nucleotide sequence ID" value="NZ_VOSL01000132.1"/>
</dbReference>
<dbReference type="OrthoDB" id="9809275at2"/>
<accession>A0A5C6X0V7</accession>
<gene>
    <name evidence="2" type="ORF">FRC96_17955</name>
</gene>